<evidence type="ECO:0000256" key="1">
    <source>
        <dbReference type="SAM" id="SignalP"/>
    </source>
</evidence>
<reference evidence="4" key="1">
    <citation type="submission" date="2025-08" db="UniProtKB">
        <authorList>
            <consortium name="RefSeq"/>
        </authorList>
    </citation>
    <scope>IDENTIFICATION</scope>
</reference>
<dbReference type="AlphaFoldDB" id="A0A7F5R8Z1"/>
<dbReference type="InParanoid" id="A0A7F5R8Z1"/>
<dbReference type="GeneID" id="112905050"/>
<organism evidence="3 4">
    <name type="scientific">Agrilus planipennis</name>
    <name type="common">Emerald ash borer</name>
    <name type="synonym">Agrilus marcopoli</name>
    <dbReference type="NCBI Taxonomy" id="224129"/>
    <lineage>
        <taxon>Eukaryota</taxon>
        <taxon>Metazoa</taxon>
        <taxon>Ecdysozoa</taxon>
        <taxon>Arthropoda</taxon>
        <taxon>Hexapoda</taxon>
        <taxon>Insecta</taxon>
        <taxon>Pterygota</taxon>
        <taxon>Neoptera</taxon>
        <taxon>Endopterygota</taxon>
        <taxon>Coleoptera</taxon>
        <taxon>Polyphaga</taxon>
        <taxon>Elateriformia</taxon>
        <taxon>Buprestoidea</taxon>
        <taxon>Buprestidae</taxon>
        <taxon>Agrilinae</taxon>
        <taxon>Agrilus</taxon>
    </lineage>
</organism>
<feature type="domain" description="FAS1" evidence="2">
    <location>
        <begin position="32"/>
        <end position="120"/>
    </location>
</feature>
<accession>A0A7F5R8Z1</accession>
<feature type="non-terminal residue" evidence="4">
    <location>
        <position position="120"/>
    </location>
</feature>
<evidence type="ECO:0000313" key="4">
    <source>
        <dbReference type="RefSeq" id="XP_025832437.1"/>
    </source>
</evidence>
<dbReference type="Gene3D" id="2.30.180.10">
    <property type="entry name" value="FAS1 domain"/>
    <property type="match status" value="1"/>
</dbReference>
<keyword evidence="3" id="KW-1185">Reference proteome</keyword>
<dbReference type="OrthoDB" id="7700931at2759"/>
<dbReference type="Pfam" id="PF02469">
    <property type="entry name" value="Fasciclin"/>
    <property type="match status" value="1"/>
</dbReference>
<dbReference type="PROSITE" id="PS50213">
    <property type="entry name" value="FAS1"/>
    <property type="match status" value="1"/>
</dbReference>
<dbReference type="InterPro" id="IPR000782">
    <property type="entry name" value="FAS1_domain"/>
</dbReference>
<gene>
    <name evidence="4" type="primary">LOC112905050</name>
</gene>
<dbReference type="SUPFAM" id="SSF82153">
    <property type="entry name" value="FAS1 domain"/>
    <property type="match status" value="1"/>
</dbReference>
<feature type="signal peptide" evidence="1">
    <location>
        <begin position="1"/>
        <end position="22"/>
    </location>
</feature>
<name>A0A7F5R8Z1_AGRPL</name>
<evidence type="ECO:0000259" key="2">
    <source>
        <dbReference type="PROSITE" id="PS50213"/>
    </source>
</evidence>
<feature type="chain" id="PRO_5028964335" evidence="1">
    <location>
        <begin position="23"/>
        <end position="120"/>
    </location>
</feature>
<dbReference type="InterPro" id="IPR036378">
    <property type="entry name" value="FAS1_dom_sf"/>
</dbReference>
<evidence type="ECO:0000313" key="3">
    <source>
        <dbReference type="Proteomes" id="UP000192223"/>
    </source>
</evidence>
<proteinExistence type="predicted"/>
<dbReference type="RefSeq" id="XP_025832437.1">
    <property type="nucleotide sequence ID" value="XM_025976652.1"/>
</dbReference>
<dbReference type="Proteomes" id="UP000192223">
    <property type="component" value="Unplaced"/>
</dbReference>
<sequence>MLYRSRFCFELFLWLFWARAQANVADAEVNIDTTIEEHMRKDADLSQFYSLLQREVVANNTLQHEAVTIFAPINEAFQKLGLGKEDDPRLVRYHLINVPRTSNNLGDLKKPIALPSELPG</sequence>
<protein>
    <submittedName>
        <fullName evidence="4">Fasciclin-1-like</fullName>
    </submittedName>
</protein>
<dbReference type="KEGG" id="apln:112905050"/>
<keyword evidence="1" id="KW-0732">Signal</keyword>